<evidence type="ECO:0000313" key="1">
    <source>
        <dbReference type="EMBL" id="KAF5093437.1"/>
    </source>
</evidence>
<dbReference type="Proteomes" id="UP000744676">
    <property type="component" value="Unassembled WGS sequence"/>
</dbReference>
<keyword evidence="2" id="KW-1185">Reference proteome</keyword>
<protein>
    <submittedName>
        <fullName evidence="1">Uncharacterized protein</fullName>
    </submittedName>
</protein>
<comment type="caution">
    <text evidence="1">The sequence shown here is derived from an EMBL/GenBank/DDBJ whole genome shotgun (WGS) entry which is preliminary data.</text>
</comment>
<dbReference type="EMBL" id="QVQA01000236">
    <property type="protein sequence ID" value="KAF5093437.1"/>
    <property type="molecule type" value="Genomic_DNA"/>
</dbReference>
<reference evidence="1 2" key="1">
    <citation type="journal article" date="2020" name="Front. Microbiol.">
        <title>Phenotypic and Genetic Characterization of the Cheese Ripening Yeast Geotrichum candidum.</title>
        <authorList>
            <person name="Perkins V."/>
            <person name="Vignola S."/>
            <person name="Lessard M.H."/>
            <person name="Plante P.L."/>
            <person name="Corbeil J."/>
            <person name="Dugat-Bony E."/>
            <person name="Frenette M."/>
            <person name="Labrie S."/>
        </authorList>
    </citation>
    <scope>NUCLEOTIDE SEQUENCE [LARGE SCALE GENOMIC DNA]</scope>
    <source>
        <strain evidence="1 2">LMA-1147</strain>
    </source>
</reference>
<gene>
    <name evidence="1" type="ORF">D0Z00_004058</name>
</gene>
<evidence type="ECO:0000313" key="2">
    <source>
        <dbReference type="Proteomes" id="UP000744676"/>
    </source>
</evidence>
<organism evidence="1 2">
    <name type="scientific">Geotrichum galactomycetum</name>
    <dbReference type="NCBI Taxonomy" id="27317"/>
    <lineage>
        <taxon>Eukaryota</taxon>
        <taxon>Fungi</taxon>
        <taxon>Dikarya</taxon>
        <taxon>Ascomycota</taxon>
        <taxon>Saccharomycotina</taxon>
        <taxon>Dipodascomycetes</taxon>
        <taxon>Dipodascales</taxon>
        <taxon>Dipodascaceae</taxon>
        <taxon>Geotrichum</taxon>
    </lineage>
</organism>
<name>A0ACB6UZJ5_9ASCO</name>
<accession>A0ACB6UZJ5</accession>
<proteinExistence type="predicted"/>
<sequence length="430" mass="46603">MIRHCSNVFYLRSIYRPALKSLGLLAHPRNYSASPTEFETVVASNTPAVFVSRTRDPHANAALKKRIFGLSSSQPATTKGAPARLFLYVNDPAVLLGRYGNAWHDAVLPLARTLELPLLRRRSGGSTVAVDAGTVCFASTAPVLPVVVETVNALPARVTKRLRPRAVTADEEEEDPLAAVFGAPPASDPIFGGGSVAVPADGISVLVDGPAIKLAYDASENLFVVRAQDDPASVVALECVASPPRVYEGIVHVDSKLDALNALVRETQRKPFRNIGLDVEVFIDAIADDFQSKHGAAEMSNSSNEEPEDYNILTAGLFDEIMEKSNEGGAELVIIDETSLDSKSALSPEEWEWLYGRTPAFTHTISFYHGIEDVDLSFRVVRGHIMAVNCSSTAVDISRIPTNGSVRYCYDELAQYIDDAVMLECLKDNV</sequence>